<accession>A0A0F8ZHZ6</accession>
<name>A0A0F8ZHZ6_9ZZZZ</name>
<proteinExistence type="predicted"/>
<gene>
    <name evidence="1" type="ORF">LCGC14_2693440</name>
</gene>
<dbReference type="EMBL" id="LAZR01047797">
    <property type="protein sequence ID" value="KKK93383.1"/>
    <property type="molecule type" value="Genomic_DNA"/>
</dbReference>
<evidence type="ECO:0000313" key="1">
    <source>
        <dbReference type="EMBL" id="KKK93383.1"/>
    </source>
</evidence>
<comment type="caution">
    <text evidence="1">The sequence shown here is derived from an EMBL/GenBank/DDBJ whole genome shotgun (WGS) entry which is preliminary data.</text>
</comment>
<dbReference type="AlphaFoldDB" id="A0A0F8ZHZ6"/>
<protein>
    <submittedName>
        <fullName evidence="1">Uncharacterized protein</fullName>
    </submittedName>
</protein>
<organism evidence="1">
    <name type="scientific">marine sediment metagenome</name>
    <dbReference type="NCBI Taxonomy" id="412755"/>
    <lineage>
        <taxon>unclassified sequences</taxon>
        <taxon>metagenomes</taxon>
        <taxon>ecological metagenomes</taxon>
    </lineage>
</organism>
<feature type="non-terminal residue" evidence="1">
    <location>
        <position position="1"/>
    </location>
</feature>
<sequence>AGFREYLKTHAKPADLKSAGITRADLDTFDYRTLVRKYAKTRKQYLKIKDRIPLNKRFFEFHFDAAAENVCGLHQVAAEAAGHPVLLSANACIGHPYQHVVLDSLTHVICEVDQYARVGTRNAGKTIAAYNIAARHHVPVAATGFGWDWAFVKAHGGCHDLVRFWIALAYANGQRFMCPHPTRQWCFDEKQGTHWYAAPMEEYAPVYQWIKASATCFDGLEAVKTAGVRHPRNIRPTVRRKGNKGRTVLHVINTDYDARRRLMRPRRNVRIQVPKKLLAPGKKTAKVLSYDAEPRTVPVTCKGATATIVFPELTCWTLCVLR</sequence>
<reference evidence="1" key="1">
    <citation type="journal article" date="2015" name="Nature">
        <title>Complex archaea that bridge the gap between prokaryotes and eukaryotes.</title>
        <authorList>
            <person name="Spang A."/>
            <person name="Saw J.H."/>
            <person name="Jorgensen S.L."/>
            <person name="Zaremba-Niedzwiedzka K."/>
            <person name="Martijn J."/>
            <person name="Lind A.E."/>
            <person name="van Eijk R."/>
            <person name="Schleper C."/>
            <person name="Guy L."/>
            <person name="Ettema T.J."/>
        </authorList>
    </citation>
    <scope>NUCLEOTIDE SEQUENCE</scope>
</reference>